<dbReference type="RefSeq" id="WP_046146858.1">
    <property type="nucleotide sequence ID" value="NZ_KQ033913.1"/>
</dbReference>
<proteinExistence type="inferred from homology"/>
<sequence length="275" mass="29859">MNTSYTNEQYQEAAAFIAARITGNPETAIILGSGLGSLADRIQDAIVIPYAEIPHFMHSTAAGHKGNFICGKLGGKQVLAMQGRFHYYEGYSMQQVTFPVRVMKLLGIKNLLVSNAAGGINNTFKVGDLMIIRDHINMMPNPLIGPNNELFGTRFPDMTRAYDREFVRLVEEIAASHNIPLKKGVYVGLTGPSFETPSEYAFYGRVGGDAIGMSTVPEVIVARHAGLRVFGMSVITNEGYHFADDFVNDGADVIVAANKAAVVMTTLFSELVSCI</sequence>
<dbReference type="PROSITE" id="PS01240">
    <property type="entry name" value="PNP_MTAP_2"/>
    <property type="match status" value="1"/>
</dbReference>
<accession>A0A0F5J8G9</accession>
<dbReference type="Proteomes" id="UP000033047">
    <property type="component" value="Unassembled WGS sequence"/>
</dbReference>
<protein>
    <recommendedName>
        <fullName evidence="7">Purine nucleoside phosphorylase</fullName>
        <ecNumber evidence="7">2.4.2.1</ecNumber>
    </recommendedName>
    <alternativeName>
        <fullName evidence="7">Inosine-guanosine phosphorylase</fullName>
    </alternativeName>
</protein>
<dbReference type="InterPro" id="IPR011268">
    <property type="entry name" value="Purine_phosphorylase"/>
</dbReference>
<evidence type="ECO:0000259" key="9">
    <source>
        <dbReference type="Pfam" id="PF01048"/>
    </source>
</evidence>
<dbReference type="InterPro" id="IPR000845">
    <property type="entry name" value="Nucleoside_phosphorylase_d"/>
</dbReference>
<keyword evidence="5 7" id="KW-0328">Glycosyltransferase</keyword>
<dbReference type="PANTHER" id="PTHR11904">
    <property type="entry name" value="METHYLTHIOADENOSINE/PURINE NUCLEOSIDE PHOSPHORYLASE"/>
    <property type="match status" value="1"/>
</dbReference>
<feature type="binding site" evidence="8">
    <location>
        <position position="116"/>
    </location>
    <ligand>
        <name>phosphate</name>
        <dbReference type="ChEBI" id="CHEBI:43474"/>
    </ligand>
</feature>
<feature type="binding site" evidence="8">
    <location>
        <position position="195"/>
    </location>
    <ligand>
        <name>a purine D-ribonucleoside</name>
        <dbReference type="ChEBI" id="CHEBI:142355"/>
    </ligand>
</feature>
<keyword evidence="4" id="KW-0597">Phosphoprotein</keyword>
<comment type="subunit">
    <text evidence="3">Homotrimer.</text>
</comment>
<dbReference type="Pfam" id="PF01048">
    <property type="entry name" value="PNP_UDP_1"/>
    <property type="match status" value="1"/>
</dbReference>
<dbReference type="NCBIfam" id="NF006054">
    <property type="entry name" value="PRK08202.1"/>
    <property type="match status" value="1"/>
</dbReference>
<gene>
    <name evidence="10" type="ORF">HMPREF1535_03348</name>
</gene>
<evidence type="ECO:0000256" key="4">
    <source>
        <dbReference type="ARBA" id="ARBA00022553"/>
    </source>
</evidence>
<dbReference type="NCBIfam" id="TIGR01697">
    <property type="entry name" value="PNPH-PUNA-XAPA"/>
    <property type="match status" value="1"/>
</dbReference>
<dbReference type="SUPFAM" id="SSF53167">
    <property type="entry name" value="Purine and uridine phosphorylases"/>
    <property type="match status" value="1"/>
</dbReference>
<dbReference type="UniPathway" id="UPA00606"/>
<dbReference type="Gene3D" id="3.40.50.1580">
    <property type="entry name" value="Nucleoside phosphorylase domain"/>
    <property type="match status" value="1"/>
</dbReference>
<dbReference type="HOGENOM" id="CLU_054456_1_3_10"/>
<dbReference type="EC" id="2.4.2.1" evidence="7"/>
<evidence type="ECO:0000256" key="1">
    <source>
        <dbReference type="ARBA" id="ARBA00005058"/>
    </source>
</evidence>
<dbReference type="FunFam" id="3.40.50.1580:FF:000010">
    <property type="entry name" value="Purine nucleoside phosphorylase"/>
    <property type="match status" value="1"/>
</dbReference>
<feature type="binding site" evidence="8">
    <location>
        <position position="214"/>
    </location>
    <ligand>
        <name>phosphate</name>
        <dbReference type="ChEBI" id="CHEBI:43474"/>
    </ligand>
</feature>
<dbReference type="CDD" id="cd09009">
    <property type="entry name" value="PNP-EcPNPII_like"/>
    <property type="match status" value="1"/>
</dbReference>
<evidence type="ECO:0000256" key="5">
    <source>
        <dbReference type="ARBA" id="ARBA00022676"/>
    </source>
</evidence>
<organism evidence="10 11">
    <name type="scientific">Parabacteroides goldsteinii DSM 19448 = WAL 12034</name>
    <dbReference type="NCBI Taxonomy" id="927665"/>
    <lineage>
        <taxon>Bacteria</taxon>
        <taxon>Pseudomonadati</taxon>
        <taxon>Bacteroidota</taxon>
        <taxon>Bacteroidia</taxon>
        <taxon>Bacteroidales</taxon>
        <taxon>Tannerellaceae</taxon>
        <taxon>Parabacteroides</taxon>
    </lineage>
</organism>
<dbReference type="InterPro" id="IPR018099">
    <property type="entry name" value="Purine_phosphorylase-2_CS"/>
</dbReference>
<comment type="caution">
    <text evidence="10">The sequence shown here is derived from an EMBL/GenBank/DDBJ whole genome shotgun (WGS) entry which is preliminary data.</text>
</comment>
<name>A0A0F5J8G9_9BACT</name>
<comment type="pathway">
    <text evidence="1 7">Purine metabolism; purine nucleoside salvage.</text>
</comment>
<evidence type="ECO:0000313" key="10">
    <source>
        <dbReference type="EMBL" id="KKB53800.1"/>
    </source>
</evidence>
<dbReference type="GO" id="GO:0004731">
    <property type="term" value="F:purine-nucleoside phosphorylase activity"/>
    <property type="evidence" value="ECO:0007669"/>
    <property type="project" value="UniProtKB-EC"/>
</dbReference>
<keyword evidence="6 7" id="KW-0808">Transferase</keyword>
<comment type="function">
    <text evidence="7">The purine nucleoside phosphorylases catalyze the phosphorolytic breakdown of the N-glycosidic bond in the beta-(deoxy)ribonucleoside molecules, with the formation of the corresponding free purine bases and pentose-1-phosphate.</text>
</comment>
<dbReference type="EMBL" id="AQHV01000014">
    <property type="protein sequence ID" value="KKB53800.1"/>
    <property type="molecule type" value="Genomic_DNA"/>
</dbReference>
<dbReference type="InterPro" id="IPR011270">
    <property type="entry name" value="Pur_Nuc_Pase_Ino/Guo-sp"/>
</dbReference>
<evidence type="ECO:0000313" key="11">
    <source>
        <dbReference type="Proteomes" id="UP000033047"/>
    </source>
</evidence>
<dbReference type="NCBIfam" id="TIGR01700">
    <property type="entry name" value="PNPH"/>
    <property type="match status" value="1"/>
</dbReference>
<dbReference type="AlphaFoldDB" id="A0A0F5J8G9"/>
<dbReference type="PANTHER" id="PTHR11904:SF9">
    <property type="entry name" value="PURINE NUCLEOSIDE PHOSPHORYLASE-RELATED"/>
    <property type="match status" value="1"/>
</dbReference>
<feature type="binding site" evidence="8">
    <location>
        <position position="33"/>
    </location>
    <ligand>
        <name>phosphate</name>
        <dbReference type="ChEBI" id="CHEBI:43474"/>
    </ligand>
</feature>
<evidence type="ECO:0000256" key="3">
    <source>
        <dbReference type="ARBA" id="ARBA00011233"/>
    </source>
</evidence>
<dbReference type="GO" id="GO:0005737">
    <property type="term" value="C:cytoplasm"/>
    <property type="evidence" value="ECO:0007669"/>
    <property type="project" value="TreeGrafter"/>
</dbReference>
<dbReference type="STRING" id="927665.HMPREF1535_03348"/>
<feature type="binding site" evidence="8">
    <location>
        <position position="64"/>
    </location>
    <ligand>
        <name>phosphate</name>
        <dbReference type="ChEBI" id="CHEBI:43474"/>
    </ligand>
</feature>
<evidence type="ECO:0000256" key="8">
    <source>
        <dbReference type="PIRSR" id="PIRSR000477-2"/>
    </source>
</evidence>
<feature type="binding site" evidence="8">
    <location>
        <position position="237"/>
    </location>
    <ligand>
        <name>a purine D-ribonucleoside</name>
        <dbReference type="ChEBI" id="CHEBI:142355"/>
    </ligand>
</feature>
<feature type="binding site" evidence="8">
    <location>
        <begin position="84"/>
        <end position="86"/>
    </location>
    <ligand>
        <name>phosphate</name>
        <dbReference type="ChEBI" id="CHEBI:43474"/>
    </ligand>
</feature>
<evidence type="ECO:0000256" key="7">
    <source>
        <dbReference type="PIRNR" id="PIRNR000477"/>
    </source>
</evidence>
<evidence type="ECO:0000256" key="6">
    <source>
        <dbReference type="ARBA" id="ARBA00022679"/>
    </source>
</evidence>
<dbReference type="PATRIC" id="fig|927665.4.peg.3440"/>
<dbReference type="PIRSF" id="PIRSF000477">
    <property type="entry name" value="PurNPase"/>
    <property type="match status" value="1"/>
</dbReference>
<dbReference type="GO" id="GO:0009116">
    <property type="term" value="P:nucleoside metabolic process"/>
    <property type="evidence" value="ECO:0007669"/>
    <property type="project" value="InterPro"/>
</dbReference>
<feature type="domain" description="Nucleoside phosphorylase" evidence="9">
    <location>
        <begin position="28"/>
        <end position="270"/>
    </location>
</feature>
<comment type="similarity">
    <text evidence="2 7">Belongs to the PNP/MTAP phosphorylase family.</text>
</comment>
<dbReference type="InterPro" id="IPR035994">
    <property type="entry name" value="Nucleoside_phosphorylase_sf"/>
</dbReference>
<reference evidence="10 11" key="1">
    <citation type="submission" date="2013-04" db="EMBL/GenBank/DDBJ databases">
        <title>The Genome Sequence of Parabacteroides goldsteinii DSM 19448.</title>
        <authorList>
            <consortium name="The Broad Institute Genomics Platform"/>
            <person name="Earl A."/>
            <person name="Ward D."/>
            <person name="Feldgarden M."/>
            <person name="Gevers D."/>
            <person name="Martens E."/>
            <person name="Sakamoto M."/>
            <person name="Benno Y."/>
            <person name="Song Y."/>
            <person name="Liu C."/>
            <person name="Lee J."/>
            <person name="Bolanos M."/>
            <person name="Vaisanen M.L."/>
            <person name="Finegold S.M."/>
            <person name="Walker B."/>
            <person name="Young S."/>
            <person name="Zeng Q."/>
            <person name="Gargeya S."/>
            <person name="Fitzgerald M."/>
            <person name="Haas B."/>
            <person name="Abouelleil A."/>
            <person name="Allen A.W."/>
            <person name="Alvarado L."/>
            <person name="Arachchi H.M."/>
            <person name="Berlin A.M."/>
            <person name="Chapman S.B."/>
            <person name="Gainer-Dewar J."/>
            <person name="Goldberg J."/>
            <person name="Griggs A."/>
            <person name="Gujja S."/>
            <person name="Hansen M."/>
            <person name="Howarth C."/>
            <person name="Imamovic A."/>
            <person name="Ireland A."/>
            <person name="Larimer J."/>
            <person name="McCowan C."/>
            <person name="Murphy C."/>
            <person name="Pearson M."/>
            <person name="Poon T.W."/>
            <person name="Priest M."/>
            <person name="Roberts A."/>
            <person name="Saif S."/>
            <person name="Shea T."/>
            <person name="Sisk P."/>
            <person name="Sykes S."/>
            <person name="Wortman J."/>
            <person name="Nusbaum C."/>
            <person name="Birren B."/>
        </authorList>
    </citation>
    <scope>NUCLEOTIDE SEQUENCE [LARGE SCALE GENOMIC DNA]</scope>
    <source>
        <strain evidence="10 11">DSM 19448</strain>
    </source>
</reference>
<evidence type="ECO:0000256" key="2">
    <source>
        <dbReference type="ARBA" id="ARBA00006751"/>
    </source>
</evidence>